<dbReference type="SUPFAM" id="SSF55144">
    <property type="entry name" value="LigT-like"/>
    <property type="match status" value="1"/>
</dbReference>
<dbReference type="InterPro" id="IPR009097">
    <property type="entry name" value="Cyclic_Pdiesterase"/>
</dbReference>
<gene>
    <name evidence="1" type="ORF">L0M14_13475</name>
</gene>
<sequence length="186" mass="20875">MRDKVEFHNTHIVLEMPSHITKQIISIRKQQKDDFRASLPVEITLAGSSGVGVLEPKQDSDKVFSKLHSIALRTAPIKAAFGKVLRFPNTDIFAFTIKDEGPFHRLHEQIADSGIFFLRSPYPYTPHCTLRSRSLVTEIEANELFGLQIPDEFVLDTMSVLSLYQDSSTGEISVPVLHKVKLSGTI</sequence>
<dbReference type="GO" id="GO:0016874">
    <property type="term" value="F:ligase activity"/>
    <property type="evidence" value="ECO:0007669"/>
    <property type="project" value="UniProtKB-KW"/>
</dbReference>
<name>A0ABY3SSN6_9BACL</name>
<proteinExistence type="predicted"/>
<dbReference type="RefSeq" id="WP_235122553.1">
    <property type="nucleotide sequence ID" value="NZ_CP090978.1"/>
</dbReference>
<accession>A0ABY3SSN6</accession>
<evidence type="ECO:0000313" key="2">
    <source>
        <dbReference type="Proteomes" id="UP001649230"/>
    </source>
</evidence>
<dbReference type="Gene3D" id="3.90.1140.10">
    <property type="entry name" value="Cyclic phosphodiesterase"/>
    <property type="match status" value="1"/>
</dbReference>
<protein>
    <submittedName>
        <fullName evidence="1">2'-5' RNA ligase family protein</fullName>
    </submittedName>
</protein>
<dbReference type="Proteomes" id="UP001649230">
    <property type="component" value="Chromosome"/>
</dbReference>
<evidence type="ECO:0000313" key="1">
    <source>
        <dbReference type="EMBL" id="UJF35997.1"/>
    </source>
</evidence>
<dbReference type="Pfam" id="PF13563">
    <property type="entry name" value="2_5_RNA_ligase2"/>
    <property type="match status" value="1"/>
</dbReference>
<organism evidence="1 2">
    <name type="scientific">Paenibacillus hexagrammi</name>
    <dbReference type="NCBI Taxonomy" id="2908839"/>
    <lineage>
        <taxon>Bacteria</taxon>
        <taxon>Bacillati</taxon>
        <taxon>Bacillota</taxon>
        <taxon>Bacilli</taxon>
        <taxon>Bacillales</taxon>
        <taxon>Paenibacillaceae</taxon>
        <taxon>Paenibacillus</taxon>
    </lineage>
</organism>
<reference evidence="1 2" key="1">
    <citation type="journal article" date="2024" name="Int. J. Syst. Evol. Microbiol.">
        <title>Paenibacillus hexagrammi sp. nov., a novel bacterium isolated from the gut content of Hexagrammos agrammus.</title>
        <authorList>
            <person name="Jung H.K."/>
            <person name="Kim D.G."/>
            <person name="Zin H."/>
            <person name="Park J."/>
            <person name="Jung H."/>
            <person name="Kim Y.O."/>
            <person name="Kong H.J."/>
            <person name="Kim J.W."/>
            <person name="Kim Y.S."/>
        </authorList>
    </citation>
    <scope>NUCLEOTIDE SEQUENCE [LARGE SCALE GENOMIC DNA]</scope>
    <source>
        <strain evidence="1 2">YPD9-1</strain>
    </source>
</reference>
<keyword evidence="1" id="KW-0436">Ligase</keyword>
<dbReference type="EMBL" id="CP090978">
    <property type="protein sequence ID" value="UJF35997.1"/>
    <property type="molecule type" value="Genomic_DNA"/>
</dbReference>
<keyword evidence="2" id="KW-1185">Reference proteome</keyword>